<comment type="similarity">
    <text evidence="1">Belongs to the Smg family.</text>
</comment>
<organism evidence="2 3">
    <name type="scientific">Undibacterium oligocarboniphilum</name>
    <dbReference type="NCBI Taxonomy" id="666702"/>
    <lineage>
        <taxon>Bacteria</taxon>
        <taxon>Pseudomonadati</taxon>
        <taxon>Pseudomonadota</taxon>
        <taxon>Betaproteobacteria</taxon>
        <taxon>Burkholderiales</taxon>
        <taxon>Oxalobacteraceae</taxon>
        <taxon>Undibacterium</taxon>
    </lineage>
</organism>
<protein>
    <recommendedName>
        <fullName evidence="1">Protein Smg homolog</fullName>
    </recommendedName>
</protein>
<dbReference type="HAMAP" id="MF_00598">
    <property type="entry name" value="Smg"/>
    <property type="match status" value="1"/>
</dbReference>
<name>A0A850QLQ1_9BURK</name>
<evidence type="ECO:0000313" key="3">
    <source>
        <dbReference type="Proteomes" id="UP000588051"/>
    </source>
</evidence>
<accession>A0A850QLQ1</accession>
<sequence length="154" mass="17290">MFDILVYLYETYYRPDACPDTAALVKKLSAVGFPEDEISEAIDWLTGLANTNQQTQTPTWTSEGFRIYAQPEQIALGMSAIGFIQFLESAGLLTPIQREIVIERALAVNESPLPLDKLRIIVLMMLWSQGAEPDMLMFDELLLSDDDSAPHLLH</sequence>
<dbReference type="RefSeq" id="WP_176802938.1">
    <property type="nucleotide sequence ID" value="NZ_JABXYJ010000004.1"/>
</dbReference>
<comment type="caution">
    <text evidence="2">The sequence shown here is derived from an EMBL/GenBank/DDBJ whole genome shotgun (WGS) entry which is preliminary data.</text>
</comment>
<dbReference type="Proteomes" id="UP000588051">
    <property type="component" value="Unassembled WGS sequence"/>
</dbReference>
<evidence type="ECO:0000256" key="1">
    <source>
        <dbReference type="HAMAP-Rule" id="MF_00598"/>
    </source>
</evidence>
<dbReference type="InterPro" id="IPR007456">
    <property type="entry name" value="Smg"/>
</dbReference>
<keyword evidence="3" id="KW-1185">Reference proteome</keyword>
<dbReference type="Pfam" id="PF04361">
    <property type="entry name" value="DUF494"/>
    <property type="match status" value="1"/>
</dbReference>
<evidence type="ECO:0000313" key="2">
    <source>
        <dbReference type="EMBL" id="NVO77650.1"/>
    </source>
</evidence>
<dbReference type="PANTHER" id="PTHR38692">
    <property type="entry name" value="PROTEIN SMG"/>
    <property type="match status" value="1"/>
</dbReference>
<gene>
    <name evidence="1" type="primary">smg</name>
    <name evidence="2" type="ORF">HV832_07370</name>
</gene>
<proteinExistence type="inferred from homology"/>
<dbReference type="EMBL" id="JABXYJ010000004">
    <property type="protein sequence ID" value="NVO77650.1"/>
    <property type="molecule type" value="Genomic_DNA"/>
</dbReference>
<dbReference type="PANTHER" id="PTHR38692:SF1">
    <property type="entry name" value="PROTEIN SMG"/>
    <property type="match status" value="1"/>
</dbReference>
<reference evidence="2 3" key="1">
    <citation type="submission" date="2020-06" db="EMBL/GenBank/DDBJ databases">
        <authorList>
            <person name="Qiu C."/>
            <person name="Liu Z."/>
        </authorList>
    </citation>
    <scope>NUCLEOTIDE SEQUENCE [LARGE SCALE GENOMIC DNA]</scope>
    <source>
        <strain evidence="2 3">EM 1</strain>
    </source>
</reference>
<dbReference type="AlphaFoldDB" id="A0A850QLQ1"/>